<name>A0A4D8R6I0_AZOBR</name>
<keyword evidence="2" id="KW-0614">Plasmid</keyword>
<geneLocation type="plasmid" evidence="2">
    <name>p1</name>
</geneLocation>
<feature type="coiled-coil region" evidence="1">
    <location>
        <begin position="56"/>
        <end position="87"/>
    </location>
</feature>
<evidence type="ECO:0000313" key="2">
    <source>
        <dbReference type="EMBL" id="QCO17060.1"/>
    </source>
</evidence>
<accession>A0A4D8R6I0</accession>
<dbReference type="EMBL" id="CP032346">
    <property type="protein sequence ID" value="QCO17060.1"/>
    <property type="molecule type" value="Genomic_DNA"/>
</dbReference>
<dbReference type="AlphaFoldDB" id="A0A4D8R6I0"/>
<proteinExistence type="predicted"/>
<organism evidence="2 3">
    <name type="scientific">Azospirillum brasilense</name>
    <dbReference type="NCBI Taxonomy" id="192"/>
    <lineage>
        <taxon>Bacteria</taxon>
        <taxon>Pseudomonadati</taxon>
        <taxon>Pseudomonadota</taxon>
        <taxon>Alphaproteobacteria</taxon>
        <taxon>Rhodospirillales</taxon>
        <taxon>Azospirillaceae</taxon>
        <taxon>Azospirillum</taxon>
    </lineage>
</organism>
<protein>
    <submittedName>
        <fullName evidence="2">Uncharacterized protein</fullName>
    </submittedName>
</protein>
<evidence type="ECO:0000256" key="1">
    <source>
        <dbReference type="SAM" id="Coils"/>
    </source>
</evidence>
<reference evidence="2 3" key="1">
    <citation type="submission" date="2018-09" db="EMBL/GenBank/DDBJ databases">
        <title>Whole genome based analysis of evolution and adaptive divergence in Indian and Brazilian strains of Azospirillum brasilense.</title>
        <authorList>
            <person name="Singh C."/>
            <person name="Tripathi A.K."/>
        </authorList>
    </citation>
    <scope>NUCLEOTIDE SEQUENCE [LARGE SCALE GENOMIC DNA]</scope>
    <source>
        <strain evidence="2 3">MTCC4039</strain>
        <plasmid evidence="2 3">p1</plasmid>
    </source>
</reference>
<evidence type="ECO:0000313" key="3">
    <source>
        <dbReference type="Proteomes" id="UP000298693"/>
    </source>
</evidence>
<sequence length="108" mass="12022">MKQDARLHAILARLRSDSPGERLAALSALERLMPAGASLYEVIQVGLFYTDRGTVAPSLVEEVDRLRGEAQEAMRREERQRRRVRALETGIRAVMEEFRGGKGGGKDA</sequence>
<dbReference type="RefSeq" id="WP_137141207.1">
    <property type="nucleotide sequence ID" value="NZ_CP032346.1"/>
</dbReference>
<gene>
    <name evidence="2" type="ORF">D3869_17410</name>
</gene>
<dbReference type="Proteomes" id="UP000298693">
    <property type="component" value="Plasmid p1"/>
</dbReference>
<keyword evidence="1" id="KW-0175">Coiled coil</keyword>